<dbReference type="AlphaFoldDB" id="A0A1W2B5I0"/>
<dbReference type="Proteomes" id="UP000192708">
    <property type="component" value="Unassembled WGS sequence"/>
</dbReference>
<evidence type="ECO:0000313" key="1">
    <source>
        <dbReference type="EMBL" id="SMC67932.1"/>
    </source>
</evidence>
<reference evidence="1 2" key="1">
    <citation type="submission" date="2017-04" db="EMBL/GenBank/DDBJ databases">
        <authorList>
            <person name="Afonso C.L."/>
            <person name="Miller P.J."/>
            <person name="Scott M.A."/>
            <person name="Spackman E."/>
            <person name="Goraichik I."/>
            <person name="Dimitrov K.M."/>
            <person name="Suarez D.L."/>
            <person name="Swayne D.E."/>
        </authorList>
    </citation>
    <scope>NUCLEOTIDE SEQUENCE [LARGE SCALE GENOMIC DNA]</scope>
    <source>
        <strain evidence="1 2">VK13</strain>
    </source>
</reference>
<keyword evidence="2" id="KW-1185">Reference proteome</keyword>
<dbReference type="EMBL" id="FWXJ01000011">
    <property type="protein sequence ID" value="SMC67932.1"/>
    <property type="molecule type" value="Genomic_DNA"/>
</dbReference>
<name>A0A1W2B5I0_9BURK</name>
<sequence>MSLAAMHKLELILQWKAENLRLPLWQFIDEQAN</sequence>
<proteinExistence type="predicted"/>
<organism evidence="1 2">
    <name type="scientific">Polynucleobacter kasalickyi</name>
    <dbReference type="NCBI Taxonomy" id="1938817"/>
    <lineage>
        <taxon>Bacteria</taxon>
        <taxon>Pseudomonadati</taxon>
        <taxon>Pseudomonadota</taxon>
        <taxon>Betaproteobacteria</taxon>
        <taxon>Burkholderiales</taxon>
        <taxon>Burkholderiaceae</taxon>
        <taxon>Polynucleobacter</taxon>
    </lineage>
</organism>
<protein>
    <submittedName>
        <fullName evidence="1">Uncharacterized protein</fullName>
    </submittedName>
</protein>
<accession>A0A1W2B5I0</accession>
<gene>
    <name evidence="1" type="ORF">SAMN06296008_11171</name>
</gene>
<evidence type="ECO:0000313" key="2">
    <source>
        <dbReference type="Proteomes" id="UP000192708"/>
    </source>
</evidence>
<dbReference type="STRING" id="1938817.SAMN06296008_11171"/>